<dbReference type="EMBL" id="JBHUEA010000037">
    <property type="protein sequence ID" value="MFD1722995.1"/>
    <property type="molecule type" value="Genomic_DNA"/>
</dbReference>
<evidence type="ECO:0000313" key="2">
    <source>
        <dbReference type="EMBL" id="MFD1722995.1"/>
    </source>
</evidence>
<dbReference type="InterPro" id="IPR005149">
    <property type="entry name" value="Tscrpt_reg_PadR_N"/>
</dbReference>
<dbReference type="RefSeq" id="WP_377936591.1">
    <property type="nucleotide sequence ID" value="NZ_JBHUEA010000037.1"/>
</dbReference>
<keyword evidence="3" id="KW-1185">Reference proteome</keyword>
<dbReference type="Pfam" id="PF03551">
    <property type="entry name" value="PadR"/>
    <property type="match status" value="1"/>
</dbReference>
<dbReference type="InterPro" id="IPR036388">
    <property type="entry name" value="WH-like_DNA-bd_sf"/>
</dbReference>
<dbReference type="PANTHER" id="PTHR43252:SF7">
    <property type="entry name" value="TRANSCRIPTIONAL REGULATOR YQJI"/>
    <property type="match status" value="1"/>
</dbReference>
<gene>
    <name evidence="2" type="ORF">ACFSBI_15705</name>
</gene>
<evidence type="ECO:0000313" key="3">
    <source>
        <dbReference type="Proteomes" id="UP001597347"/>
    </source>
</evidence>
<organism evidence="2 3">
    <name type="scientific">Amnibacterium endophyticum</name>
    <dbReference type="NCBI Taxonomy" id="2109337"/>
    <lineage>
        <taxon>Bacteria</taxon>
        <taxon>Bacillati</taxon>
        <taxon>Actinomycetota</taxon>
        <taxon>Actinomycetes</taxon>
        <taxon>Micrococcales</taxon>
        <taxon>Microbacteriaceae</taxon>
        <taxon>Amnibacterium</taxon>
    </lineage>
</organism>
<sequence>MSSIRVFLLGSLAERGPMHGHQLRLLAEREHVAMWTDFGVGAIYGALKRLLAEGLVEALRTEREGARPERQIVAITPAGREALDAMRLETLTTFTMKADPFDLAMARLGPEVLDELPWILSHRRGAIADELAAEQQRVERAEPYLTVAERHVMQHKTHRLTAELAWLDAVLADLPAIVADERTREAD</sequence>
<dbReference type="Proteomes" id="UP001597347">
    <property type="component" value="Unassembled WGS sequence"/>
</dbReference>
<dbReference type="InterPro" id="IPR036390">
    <property type="entry name" value="WH_DNA-bd_sf"/>
</dbReference>
<feature type="domain" description="Transcription regulator PadR N-terminal" evidence="1">
    <location>
        <begin position="9"/>
        <end position="84"/>
    </location>
</feature>
<dbReference type="SUPFAM" id="SSF46785">
    <property type="entry name" value="Winged helix' DNA-binding domain"/>
    <property type="match status" value="1"/>
</dbReference>
<dbReference type="Gene3D" id="1.10.10.10">
    <property type="entry name" value="Winged helix-like DNA-binding domain superfamily/Winged helix DNA-binding domain"/>
    <property type="match status" value="1"/>
</dbReference>
<dbReference type="PANTHER" id="PTHR43252">
    <property type="entry name" value="TRANSCRIPTIONAL REGULATOR YQJI"/>
    <property type="match status" value="1"/>
</dbReference>
<proteinExistence type="predicted"/>
<name>A0ABW4LJG7_9MICO</name>
<evidence type="ECO:0000259" key="1">
    <source>
        <dbReference type="Pfam" id="PF03551"/>
    </source>
</evidence>
<protein>
    <submittedName>
        <fullName evidence="2">PadR family transcriptional regulator</fullName>
    </submittedName>
</protein>
<comment type="caution">
    <text evidence="2">The sequence shown here is derived from an EMBL/GenBank/DDBJ whole genome shotgun (WGS) entry which is preliminary data.</text>
</comment>
<reference evidence="3" key="1">
    <citation type="journal article" date="2019" name="Int. J. Syst. Evol. Microbiol.">
        <title>The Global Catalogue of Microorganisms (GCM) 10K type strain sequencing project: providing services to taxonomists for standard genome sequencing and annotation.</title>
        <authorList>
            <consortium name="The Broad Institute Genomics Platform"/>
            <consortium name="The Broad Institute Genome Sequencing Center for Infectious Disease"/>
            <person name="Wu L."/>
            <person name="Ma J."/>
        </authorList>
    </citation>
    <scope>NUCLEOTIDE SEQUENCE [LARGE SCALE GENOMIC DNA]</scope>
    <source>
        <strain evidence="3">CGMCC 1.12471</strain>
    </source>
</reference>
<accession>A0ABW4LJG7</accession>